<gene>
    <name evidence="1" type="ORF">OL497_25385</name>
</gene>
<dbReference type="Proteomes" id="UP001207742">
    <property type="component" value="Unassembled WGS sequence"/>
</dbReference>
<dbReference type="EMBL" id="JAPDNS010000002">
    <property type="protein sequence ID" value="MCW3487256.1"/>
    <property type="molecule type" value="Genomic_DNA"/>
</dbReference>
<organism evidence="1 2">
    <name type="scientific">Chitinophaga nivalis</name>
    <dbReference type="NCBI Taxonomy" id="2991709"/>
    <lineage>
        <taxon>Bacteria</taxon>
        <taxon>Pseudomonadati</taxon>
        <taxon>Bacteroidota</taxon>
        <taxon>Chitinophagia</taxon>
        <taxon>Chitinophagales</taxon>
        <taxon>Chitinophagaceae</taxon>
        <taxon>Chitinophaga</taxon>
    </lineage>
</organism>
<proteinExistence type="predicted"/>
<protein>
    <submittedName>
        <fullName evidence="1">SMI1/KNR4 family protein</fullName>
    </submittedName>
</protein>
<dbReference type="RefSeq" id="WP_264734066.1">
    <property type="nucleotide sequence ID" value="NZ_JAPDNR010000001.1"/>
</dbReference>
<dbReference type="SUPFAM" id="SSF160631">
    <property type="entry name" value="SMI1/KNR4-like"/>
    <property type="match status" value="1"/>
</dbReference>
<evidence type="ECO:0000313" key="1">
    <source>
        <dbReference type="EMBL" id="MCW3487256.1"/>
    </source>
</evidence>
<comment type="caution">
    <text evidence="1">The sequence shown here is derived from an EMBL/GenBank/DDBJ whole genome shotgun (WGS) entry which is preliminary data.</text>
</comment>
<sequence length="225" mass="26139">MNHYLQIIRKLYNLSEDANQGYTEEVLAAMEERLQIQLPSSLRQYYLTLGNNKVVNDTFNRLLTPADTGFTEDDYLVFYEENQGVVLWGIKRTDLQQDNPPVYGTYNPAGQEWFLDAGTTENFLLSMAYWNGALGGLPHTAFTEEEADLTAENIRIITDNWQELSGISHQLLRFFTNREEEIIVCTTDEKRAINSIYVGTHDEAIFQAIMERLPLEWMYRSDWDE</sequence>
<reference evidence="1 2" key="1">
    <citation type="submission" date="2022-10" db="EMBL/GenBank/DDBJ databases">
        <title>Chitinophaga nivalis PC15 sp. nov., isolated from Pyeongchang county, South Korea.</title>
        <authorList>
            <person name="Trinh H.N."/>
        </authorList>
    </citation>
    <scope>NUCLEOTIDE SEQUENCE [LARGE SCALE GENOMIC DNA]</scope>
    <source>
        <strain evidence="1 2">PC14</strain>
    </source>
</reference>
<evidence type="ECO:0000313" key="2">
    <source>
        <dbReference type="Proteomes" id="UP001207742"/>
    </source>
</evidence>
<name>A0ABT3ITF3_9BACT</name>
<dbReference type="InterPro" id="IPR037883">
    <property type="entry name" value="Knr4/Smi1-like_sf"/>
</dbReference>
<keyword evidence="2" id="KW-1185">Reference proteome</keyword>
<accession>A0ABT3ITF3</accession>